<name>A0A7C1P8E4_9HYPH</name>
<evidence type="ECO:0000259" key="5">
    <source>
        <dbReference type="PROSITE" id="PS50995"/>
    </source>
</evidence>
<dbReference type="PRINTS" id="PR00598">
    <property type="entry name" value="HTHMARR"/>
</dbReference>
<dbReference type="PROSITE" id="PS50995">
    <property type="entry name" value="HTH_MARR_2"/>
    <property type="match status" value="1"/>
</dbReference>
<dbReference type="PANTHER" id="PTHR42756">
    <property type="entry name" value="TRANSCRIPTIONAL REGULATOR, MARR"/>
    <property type="match status" value="1"/>
</dbReference>
<accession>A0A7C1P8E4</accession>
<dbReference type="Gene3D" id="1.10.10.10">
    <property type="entry name" value="Winged helix-like DNA-binding domain superfamily/Winged helix DNA-binding domain"/>
    <property type="match status" value="1"/>
</dbReference>
<proteinExistence type="predicted"/>
<keyword evidence="2" id="KW-0238">DNA-binding</keyword>
<dbReference type="GO" id="GO:0003677">
    <property type="term" value="F:DNA binding"/>
    <property type="evidence" value="ECO:0007669"/>
    <property type="project" value="UniProtKB-KW"/>
</dbReference>
<feature type="compositionally biased region" description="Basic and acidic residues" evidence="4">
    <location>
        <begin position="1"/>
        <end position="13"/>
    </location>
</feature>
<protein>
    <submittedName>
        <fullName evidence="6">MarR family transcriptional regulator</fullName>
    </submittedName>
</protein>
<comment type="caution">
    <text evidence="6">The sequence shown here is derived from an EMBL/GenBank/DDBJ whole genome shotgun (WGS) entry which is preliminary data.</text>
</comment>
<feature type="region of interest" description="Disordered" evidence="4">
    <location>
        <begin position="1"/>
        <end position="31"/>
    </location>
</feature>
<dbReference type="PROSITE" id="PS01117">
    <property type="entry name" value="HTH_MARR_1"/>
    <property type="match status" value="1"/>
</dbReference>
<keyword evidence="3" id="KW-0804">Transcription</keyword>
<dbReference type="PANTHER" id="PTHR42756:SF1">
    <property type="entry name" value="TRANSCRIPTIONAL REPRESSOR OF EMRAB OPERON"/>
    <property type="match status" value="1"/>
</dbReference>
<evidence type="ECO:0000256" key="2">
    <source>
        <dbReference type="ARBA" id="ARBA00023125"/>
    </source>
</evidence>
<evidence type="ECO:0000256" key="4">
    <source>
        <dbReference type="SAM" id="MobiDB-lite"/>
    </source>
</evidence>
<dbReference type="InterPro" id="IPR036388">
    <property type="entry name" value="WH-like_DNA-bd_sf"/>
</dbReference>
<dbReference type="GO" id="GO:0003700">
    <property type="term" value="F:DNA-binding transcription factor activity"/>
    <property type="evidence" value="ECO:0007669"/>
    <property type="project" value="InterPro"/>
</dbReference>
<feature type="domain" description="HTH marR-type" evidence="5">
    <location>
        <begin position="25"/>
        <end position="157"/>
    </location>
</feature>
<dbReference type="InterPro" id="IPR023187">
    <property type="entry name" value="Tscrpt_reg_MarR-type_CS"/>
</dbReference>
<sequence length="176" mass="18597">MAKKDKADKDRGEKKKGKKKEPPASGVLSGAVTQVARALRTRLSHGLAESGLYPGQDGVVQLLAQEDGQTPGALAHQLGVKAPTMTRTIGRMEAQGFVMRRTDDRDGRLTKVYLTDEGRGSVARIAAVTEACEAYAIQGLTGKEVKILVKLLAVIEGNLSGQGGIRSADPADDDSD</sequence>
<gene>
    <name evidence="6" type="ORF">ENP70_09080</name>
</gene>
<dbReference type="InterPro" id="IPR036390">
    <property type="entry name" value="WH_DNA-bd_sf"/>
</dbReference>
<organism evidence="6">
    <name type="scientific">Agrobacterium albertimagni</name>
    <dbReference type="NCBI Taxonomy" id="147266"/>
    <lineage>
        <taxon>Bacteria</taxon>
        <taxon>Pseudomonadati</taxon>
        <taxon>Pseudomonadota</taxon>
        <taxon>Alphaproteobacteria</taxon>
        <taxon>Hyphomicrobiales</taxon>
        <taxon>Rhizobiaceae</taxon>
        <taxon>Rhizobium/Agrobacterium group</taxon>
        <taxon>Agrobacterium</taxon>
    </lineage>
</organism>
<keyword evidence="1" id="KW-0805">Transcription regulation</keyword>
<dbReference type="Pfam" id="PF01047">
    <property type="entry name" value="MarR"/>
    <property type="match status" value="1"/>
</dbReference>
<evidence type="ECO:0000256" key="1">
    <source>
        <dbReference type="ARBA" id="ARBA00023015"/>
    </source>
</evidence>
<dbReference type="SMART" id="SM00347">
    <property type="entry name" value="HTH_MARR"/>
    <property type="match status" value="1"/>
</dbReference>
<dbReference type="InterPro" id="IPR000835">
    <property type="entry name" value="HTH_MarR-typ"/>
</dbReference>
<dbReference type="SUPFAM" id="SSF46785">
    <property type="entry name" value="Winged helix' DNA-binding domain"/>
    <property type="match status" value="1"/>
</dbReference>
<dbReference type="AlphaFoldDB" id="A0A7C1P8E4"/>
<reference evidence="6" key="1">
    <citation type="journal article" date="2020" name="mSystems">
        <title>Genome- and Community-Level Interaction Insights into Carbon Utilization and Element Cycling Functions of Hydrothermarchaeota in Hydrothermal Sediment.</title>
        <authorList>
            <person name="Zhou Z."/>
            <person name="Liu Y."/>
            <person name="Xu W."/>
            <person name="Pan J."/>
            <person name="Luo Z.H."/>
            <person name="Li M."/>
        </authorList>
    </citation>
    <scope>NUCLEOTIDE SEQUENCE [LARGE SCALE GENOMIC DNA]</scope>
    <source>
        <strain evidence="6">SpSt-243</strain>
    </source>
</reference>
<evidence type="ECO:0000256" key="3">
    <source>
        <dbReference type="ARBA" id="ARBA00023163"/>
    </source>
</evidence>
<dbReference type="EMBL" id="DSKI01000467">
    <property type="protein sequence ID" value="HEB43832.1"/>
    <property type="molecule type" value="Genomic_DNA"/>
</dbReference>
<evidence type="ECO:0000313" key="6">
    <source>
        <dbReference type="EMBL" id="HEB43832.1"/>
    </source>
</evidence>